<name>A0AAD3XMK7_NEPGR</name>
<evidence type="ECO:0000313" key="1">
    <source>
        <dbReference type="EMBL" id="GMH09929.1"/>
    </source>
</evidence>
<dbReference type="AlphaFoldDB" id="A0AAD3XMK7"/>
<evidence type="ECO:0000313" key="2">
    <source>
        <dbReference type="Proteomes" id="UP001279734"/>
    </source>
</evidence>
<keyword evidence="2" id="KW-1185">Reference proteome</keyword>
<accession>A0AAD3XMK7</accession>
<comment type="caution">
    <text evidence="1">The sequence shown here is derived from an EMBL/GenBank/DDBJ whole genome shotgun (WGS) entry which is preliminary data.</text>
</comment>
<protein>
    <submittedName>
        <fullName evidence="1">Uncharacterized protein</fullName>
    </submittedName>
</protein>
<proteinExistence type="predicted"/>
<gene>
    <name evidence="1" type="ORF">Nepgr_011770</name>
</gene>
<dbReference type="Proteomes" id="UP001279734">
    <property type="component" value="Unassembled WGS sequence"/>
</dbReference>
<dbReference type="EMBL" id="BSYO01000009">
    <property type="protein sequence ID" value="GMH09929.1"/>
    <property type="molecule type" value="Genomic_DNA"/>
</dbReference>
<organism evidence="1 2">
    <name type="scientific">Nepenthes gracilis</name>
    <name type="common">Slender pitcher plant</name>
    <dbReference type="NCBI Taxonomy" id="150966"/>
    <lineage>
        <taxon>Eukaryota</taxon>
        <taxon>Viridiplantae</taxon>
        <taxon>Streptophyta</taxon>
        <taxon>Embryophyta</taxon>
        <taxon>Tracheophyta</taxon>
        <taxon>Spermatophyta</taxon>
        <taxon>Magnoliopsida</taxon>
        <taxon>eudicotyledons</taxon>
        <taxon>Gunneridae</taxon>
        <taxon>Pentapetalae</taxon>
        <taxon>Caryophyllales</taxon>
        <taxon>Nepenthaceae</taxon>
        <taxon>Nepenthes</taxon>
    </lineage>
</organism>
<sequence length="73" mass="7907">MLDGLAVTVKTDAFDDGFRELAVEFQPLSRESLNLEIGVPYLSVVGADSMNLTEFGNMVSGFRFVSIQVTFGG</sequence>
<reference evidence="1" key="1">
    <citation type="submission" date="2023-05" db="EMBL/GenBank/DDBJ databases">
        <title>Nepenthes gracilis genome sequencing.</title>
        <authorList>
            <person name="Fukushima K."/>
        </authorList>
    </citation>
    <scope>NUCLEOTIDE SEQUENCE</scope>
    <source>
        <strain evidence="1">SING2019-196</strain>
    </source>
</reference>